<comment type="caution">
    <text evidence="6">The sequence shown here is derived from an EMBL/GenBank/DDBJ whole genome shotgun (WGS) entry which is preliminary data.</text>
</comment>
<dbReference type="Pfam" id="PF03099">
    <property type="entry name" value="BPL_LplA_LipB"/>
    <property type="match status" value="1"/>
</dbReference>
<dbReference type="GO" id="GO:0003677">
    <property type="term" value="F:DNA binding"/>
    <property type="evidence" value="ECO:0007669"/>
    <property type="project" value="UniProtKB-UniRule"/>
</dbReference>
<dbReference type="Gene3D" id="1.10.10.10">
    <property type="entry name" value="Winged helix-like DNA-binding domain superfamily/Winged helix DNA-binding domain"/>
    <property type="match status" value="1"/>
</dbReference>
<keyword evidence="1 4" id="KW-0436">Ligase</keyword>
<proteinExistence type="inferred from homology"/>
<feature type="DNA-binding region" description="H-T-H motif" evidence="4">
    <location>
        <begin position="20"/>
        <end position="39"/>
    </location>
</feature>
<dbReference type="PROSITE" id="PS51733">
    <property type="entry name" value="BPL_LPL_CATALYTIC"/>
    <property type="match status" value="1"/>
</dbReference>
<dbReference type="GO" id="GO:0004077">
    <property type="term" value="F:biotin--[biotin carboxyl-carrier protein] ligase activity"/>
    <property type="evidence" value="ECO:0007669"/>
    <property type="project" value="UniProtKB-UniRule"/>
</dbReference>
<dbReference type="InterPro" id="IPR036390">
    <property type="entry name" value="WH_DNA-bd_sf"/>
</dbReference>
<dbReference type="InterPro" id="IPR004143">
    <property type="entry name" value="BPL_LPL_catalytic"/>
</dbReference>
<dbReference type="InterPro" id="IPR013196">
    <property type="entry name" value="HTH_11"/>
</dbReference>
<feature type="binding site" evidence="4">
    <location>
        <begin position="116"/>
        <end position="118"/>
    </location>
    <ligand>
        <name>biotin</name>
        <dbReference type="ChEBI" id="CHEBI:57586"/>
    </ligand>
</feature>
<feature type="domain" description="BPL/LPL catalytic" evidence="5">
    <location>
        <begin position="75"/>
        <end position="253"/>
    </location>
</feature>
<dbReference type="Pfam" id="PF08279">
    <property type="entry name" value="HTH_11"/>
    <property type="match status" value="1"/>
</dbReference>
<dbReference type="Proteomes" id="UP001139365">
    <property type="component" value="Unassembled WGS sequence"/>
</dbReference>
<keyword evidence="4" id="KW-0238">DNA-binding</keyword>
<name>A0AAE3FFE4_9BACT</name>
<keyword evidence="2 4" id="KW-0092">Biotin</keyword>
<feature type="binding site" evidence="4">
    <location>
        <position position="112"/>
    </location>
    <ligand>
        <name>biotin</name>
        <dbReference type="ChEBI" id="CHEBI:57586"/>
    </ligand>
</feature>
<reference evidence="6 7" key="1">
    <citation type="submission" date="2022-03" db="EMBL/GenBank/DDBJ databases">
        <title>Metagenome-assembled genomes from swine fecal metagenomes.</title>
        <authorList>
            <person name="Holman D.B."/>
            <person name="Kommadath A."/>
        </authorList>
    </citation>
    <scope>NUCLEOTIDE SEQUENCE [LARGE SCALE GENOMIC DNA]</scope>
    <source>
        <strain evidence="6">SUG147</strain>
    </source>
</reference>
<keyword evidence="4" id="KW-0547">Nucleotide-binding</keyword>
<evidence type="ECO:0000313" key="7">
    <source>
        <dbReference type="Proteomes" id="UP001139365"/>
    </source>
</evidence>
<dbReference type="InterPro" id="IPR045864">
    <property type="entry name" value="aa-tRNA-synth_II/BPL/LPL"/>
</dbReference>
<dbReference type="InterPro" id="IPR019885">
    <property type="entry name" value="Tscrpt_reg_HTH_AsnC-type_CS"/>
</dbReference>
<accession>A0AAE3FFE4</accession>
<dbReference type="InterPro" id="IPR004408">
    <property type="entry name" value="Biotin_CoA_COase_ligase"/>
</dbReference>
<dbReference type="GO" id="GO:0006355">
    <property type="term" value="P:regulation of DNA-templated transcription"/>
    <property type="evidence" value="ECO:0007669"/>
    <property type="project" value="UniProtKB-UniRule"/>
</dbReference>
<keyword evidence="4" id="KW-0805">Transcription regulation</keyword>
<dbReference type="HAMAP" id="MF_00978">
    <property type="entry name" value="Bifunct_BirA"/>
    <property type="match status" value="1"/>
</dbReference>
<comment type="function">
    <text evidence="4">Acts both as a biotin--[acetyl-CoA-carboxylase] ligase and a repressor.</text>
</comment>
<dbReference type="Pfam" id="PF02237">
    <property type="entry name" value="BPL_C"/>
    <property type="match status" value="1"/>
</dbReference>
<feature type="binding site" evidence="4">
    <location>
        <begin position="88"/>
        <end position="90"/>
    </location>
    <ligand>
        <name>biotin</name>
        <dbReference type="ChEBI" id="CHEBI:57586"/>
    </ligand>
</feature>
<sequence>MENKELADMLLSRQGEYVSGEEIAAAYGISRAAVGKRIDKLRESGIPVAGRRSSGYMIPGWADVLSGSRISGMTGGKYDVRVFSVLESTNTALRRAAKDGAAEGLVYIADRQTHGRGRMGRSFSSPAGTGLYMSVLLRPHISAESALLITTAAAAAMAEAIEDVSGRRTGIKWVNDILIGGRKVCGILTEAAFSVETGSIDYAVLGLGVNIREPEGGFPEELRSIAGAVCEKPGKDMRNRIAAGFLTRFGEYYSDLEGRRFYSPYLSRLVLIGKKINVIKPSGTETAKAVGLDRDFRLEVEYPDGRTELLSGGEVSTRQTE</sequence>
<dbReference type="SUPFAM" id="SSF55681">
    <property type="entry name" value="Class II aaRS and biotin synthetases"/>
    <property type="match status" value="1"/>
</dbReference>
<dbReference type="GO" id="GO:0005737">
    <property type="term" value="C:cytoplasm"/>
    <property type="evidence" value="ECO:0007669"/>
    <property type="project" value="TreeGrafter"/>
</dbReference>
<comment type="catalytic activity">
    <reaction evidence="3 4">
        <text>biotin + L-lysyl-[protein] + ATP = N(6)-biotinyl-L-lysyl-[protein] + AMP + diphosphate + H(+)</text>
        <dbReference type="Rhea" id="RHEA:11756"/>
        <dbReference type="Rhea" id="RHEA-COMP:9752"/>
        <dbReference type="Rhea" id="RHEA-COMP:10505"/>
        <dbReference type="ChEBI" id="CHEBI:15378"/>
        <dbReference type="ChEBI" id="CHEBI:29969"/>
        <dbReference type="ChEBI" id="CHEBI:30616"/>
        <dbReference type="ChEBI" id="CHEBI:33019"/>
        <dbReference type="ChEBI" id="CHEBI:57586"/>
        <dbReference type="ChEBI" id="CHEBI:83144"/>
        <dbReference type="ChEBI" id="CHEBI:456215"/>
        <dbReference type="EC" id="6.3.4.15"/>
    </reaction>
</comment>
<keyword evidence="4" id="KW-0678">Repressor</keyword>
<dbReference type="Gene3D" id="3.30.930.10">
    <property type="entry name" value="Bira Bifunctional Protein, Domain 2"/>
    <property type="match status" value="1"/>
</dbReference>
<dbReference type="PANTHER" id="PTHR12835:SF5">
    <property type="entry name" value="BIOTIN--PROTEIN LIGASE"/>
    <property type="match status" value="1"/>
</dbReference>
<dbReference type="EMBL" id="JALEMU010000022">
    <property type="protein sequence ID" value="MCI5754899.1"/>
    <property type="molecule type" value="Genomic_DNA"/>
</dbReference>
<dbReference type="AlphaFoldDB" id="A0AAE3FFE4"/>
<dbReference type="SUPFAM" id="SSF46785">
    <property type="entry name" value="Winged helix' DNA-binding domain"/>
    <property type="match status" value="1"/>
</dbReference>
<dbReference type="NCBIfam" id="TIGR00121">
    <property type="entry name" value="birA_ligase"/>
    <property type="match status" value="1"/>
</dbReference>
<dbReference type="GO" id="GO:0005524">
    <property type="term" value="F:ATP binding"/>
    <property type="evidence" value="ECO:0007669"/>
    <property type="project" value="UniProtKB-UniRule"/>
</dbReference>
<keyword evidence="4" id="KW-0804">Transcription</keyword>
<comment type="similarity">
    <text evidence="4">Belongs to the biotin--protein ligase family.</text>
</comment>
<dbReference type="PANTHER" id="PTHR12835">
    <property type="entry name" value="BIOTIN PROTEIN LIGASE"/>
    <property type="match status" value="1"/>
</dbReference>
<evidence type="ECO:0000256" key="4">
    <source>
        <dbReference type="HAMAP-Rule" id="MF_00978"/>
    </source>
</evidence>
<dbReference type="InterPro" id="IPR003142">
    <property type="entry name" value="BPL_C"/>
</dbReference>
<evidence type="ECO:0000256" key="1">
    <source>
        <dbReference type="ARBA" id="ARBA00022598"/>
    </source>
</evidence>
<evidence type="ECO:0000259" key="5">
    <source>
        <dbReference type="PROSITE" id="PS51733"/>
    </source>
</evidence>
<dbReference type="InterPro" id="IPR030855">
    <property type="entry name" value="Bifunct_BirA"/>
</dbReference>
<feature type="binding site" evidence="4">
    <location>
        <position position="183"/>
    </location>
    <ligand>
        <name>biotin</name>
        <dbReference type="ChEBI" id="CHEBI:57586"/>
    </ligand>
</feature>
<evidence type="ECO:0000256" key="2">
    <source>
        <dbReference type="ARBA" id="ARBA00023267"/>
    </source>
</evidence>
<organism evidence="6 7">
    <name type="scientific">Candidatus Colimorpha enterica</name>
    <dbReference type="NCBI Taxonomy" id="3083063"/>
    <lineage>
        <taxon>Bacteria</taxon>
        <taxon>Pseudomonadati</taxon>
        <taxon>Bacteroidota</taxon>
        <taxon>Bacteroidia</taxon>
        <taxon>Bacteroidales</taxon>
        <taxon>Candidatus Colimorpha</taxon>
    </lineage>
</organism>
<dbReference type="Gene3D" id="2.30.30.100">
    <property type="match status" value="1"/>
</dbReference>
<keyword evidence="4" id="KW-0067">ATP-binding</keyword>
<protein>
    <recommendedName>
        <fullName evidence="4">Bifunctional ligase/repressor BirA</fullName>
    </recommendedName>
    <alternativeName>
        <fullName evidence="4">Biotin--[acetyl-CoA-carboxylase] ligase</fullName>
        <ecNumber evidence="4">6.3.4.15</ecNumber>
    </alternativeName>
    <alternativeName>
        <fullName evidence="4">Biotin--protein ligase</fullName>
    </alternativeName>
    <alternativeName>
        <fullName evidence="4">Biotin-[acetyl-CoA carboxylase] synthetase</fullName>
    </alternativeName>
</protein>
<evidence type="ECO:0000313" key="6">
    <source>
        <dbReference type="EMBL" id="MCI5754899.1"/>
    </source>
</evidence>
<dbReference type="EC" id="6.3.4.15" evidence="4"/>
<dbReference type="CDD" id="cd16442">
    <property type="entry name" value="BPL"/>
    <property type="match status" value="1"/>
</dbReference>
<dbReference type="InterPro" id="IPR036388">
    <property type="entry name" value="WH-like_DNA-bd_sf"/>
</dbReference>
<gene>
    <name evidence="4" type="primary">birA</name>
    <name evidence="6" type="ORF">MR241_01210</name>
</gene>
<evidence type="ECO:0000256" key="3">
    <source>
        <dbReference type="ARBA" id="ARBA00047846"/>
    </source>
</evidence>
<dbReference type="PROSITE" id="PS00519">
    <property type="entry name" value="HTH_ASNC_1"/>
    <property type="match status" value="1"/>
</dbReference>